<dbReference type="KEGG" id="mbr:MONBRDRAFT_26977"/>
<dbReference type="PANTHER" id="PTHR22803">
    <property type="entry name" value="MANNOSE, PHOSPHOLIPASE, LECTIN RECEPTOR RELATED"/>
    <property type="match status" value="1"/>
</dbReference>
<gene>
    <name evidence="3" type="ORF">MONBRDRAFT_26977</name>
</gene>
<dbReference type="InterPro" id="IPR016187">
    <property type="entry name" value="CTDL_fold"/>
</dbReference>
<dbReference type="RefSeq" id="XP_001747347.1">
    <property type="nucleotide sequence ID" value="XM_001747295.1"/>
</dbReference>
<organism evidence="3 4">
    <name type="scientific">Monosiga brevicollis</name>
    <name type="common">Choanoflagellate</name>
    <dbReference type="NCBI Taxonomy" id="81824"/>
    <lineage>
        <taxon>Eukaryota</taxon>
        <taxon>Choanoflagellata</taxon>
        <taxon>Craspedida</taxon>
        <taxon>Salpingoecidae</taxon>
        <taxon>Monosiga</taxon>
    </lineage>
</organism>
<evidence type="ECO:0000313" key="3">
    <source>
        <dbReference type="EMBL" id="EDQ87814.1"/>
    </source>
</evidence>
<dbReference type="Proteomes" id="UP000001357">
    <property type="component" value="Unassembled WGS sequence"/>
</dbReference>
<keyword evidence="4" id="KW-1185">Reference proteome</keyword>
<proteinExistence type="predicted"/>
<dbReference type="PROSITE" id="PS50041">
    <property type="entry name" value="C_TYPE_LECTIN_2"/>
    <property type="match status" value="1"/>
</dbReference>
<evidence type="ECO:0000256" key="1">
    <source>
        <dbReference type="SAM" id="SignalP"/>
    </source>
</evidence>
<feature type="chain" id="PRO_5002742735" description="C-type lectin domain-containing protein" evidence="1">
    <location>
        <begin position="21"/>
        <end position="224"/>
    </location>
</feature>
<dbReference type="AlphaFoldDB" id="A9V3H4"/>
<dbReference type="Gene3D" id="3.10.100.10">
    <property type="entry name" value="Mannose-Binding Protein A, subunit A"/>
    <property type="match status" value="1"/>
</dbReference>
<dbReference type="Pfam" id="PF00059">
    <property type="entry name" value="Lectin_C"/>
    <property type="match status" value="1"/>
</dbReference>
<sequence>MARNCLWLGTLALALTPIQGLVPVWKRFPGGARYEYGLDPVVQDWVEAGRSCIEQGGSLASIHSLAQNDWIFQALLDGDASDMAWLGGYDNFGPDILPTEDREFHWLDGSPFDFSIWQPSEERQNRRQPVIAMGSSHEVQGPRPDEAVCNLLQLMRLTRKVAGMIFRLEPTDEASASANVSDPLCPFSFAMCDVLDQCLGIYTDCRDGVRSFVSGGQDQARRCC</sequence>
<dbReference type="CDD" id="cd00037">
    <property type="entry name" value="CLECT"/>
    <property type="match status" value="1"/>
</dbReference>
<evidence type="ECO:0000259" key="2">
    <source>
        <dbReference type="PROSITE" id="PS50041"/>
    </source>
</evidence>
<dbReference type="InterPro" id="IPR050111">
    <property type="entry name" value="C-type_lectin/snaclec_domain"/>
</dbReference>
<dbReference type="InParanoid" id="A9V3H4"/>
<name>A9V3H4_MONBE</name>
<accession>A9V3H4</accession>
<dbReference type="InterPro" id="IPR001304">
    <property type="entry name" value="C-type_lectin-like"/>
</dbReference>
<dbReference type="EMBL" id="CH991557">
    <property type="protein sequence ID" value="EDQ87814.1"/>
    <property type="molecule type" value="Genomic_DNA"/>
</dbReference>
<keyword evidence="1" id="KW-0732">Signal</keyword>
<reference evidence="3 4" key="1">
    <citation type="journal article" date="2008" name="Nature">
        <title>The genome of the choanoflagellate Monosiga brevicollis and the origin of metazoans.</title>
        <authorList>
            <consortium name="JGI Sequencing"/>
            <person name="King N."/>
            <person name="Westbrook M.J."/>
            <person name="Young S.L."/>
            <person name="Kuo A."/>
            <person name="Abedin M."/>
            <person name="Chapman J."/>
            <person name="Fairclough S."/>
            <person name="Hellsten U."/>
            <person name="Isogai Y."/>
            <person name="Letunic I."/>
            <person name="Marr M."/>
            <person name="Pincus D."/>
            <person name="Putnam N."/>
            <person name="Rokas A."/>
            <person name="Wright K.J."/>
            <person name="Zuzow R."/>
            <person name="Dirks W."/>
            <person name="Good M."/>
            <person name="Goodstein D."/>
            <person name="Lemons D."/>
            <person name="Li W."/>
            <person name="Lyons J.B."/>
            <person name="Morris A."/>
            <person name="Nichols S."/>
            <person name="Richter D.J."/>
            <person name="Salamov A."/>
            <person name="Bork P."/>
            <person name="Lim W.A."/>
            <person name="Manning G."/>
            <person name="Miller W.T."/>
            <person name="McGinnis W."/>
            <person name="Shapiro H."/>
            <person name="Tjian R."/>
            <person name="Grigoriev I.V."/>
            <person name="Rokhsar D."/>
        </authorList>
    </citation>
    <scope>NUCLEOTIDE SEQUENCE [LARGE SCALE GENOMIC DNA]</scope>
    <source>
        <strain evidence="4">MX1 / ATCC 50154</strain>
    </source>
</reference>
<feature type="signal peptide" evidence="1">
    <location>
        <begin position="1"/>
        <end position="20"/>
    </location>
</feature>
<dbReference type="SUPFAM" id="SSF56436">
    <property type="entry name" value="C-type lectin-like"/>
    <property type="match status" value="1"/>
</dbReference>
<dbReference type="InterPro" id="IPR016186">
    <property type="entry name" value="C-type_lectin-like/link_sf"/>
</dbReference>
<dbReference type="GeneID" id="5892695"/>
<evidence type="ECO:0000313" key="4">
    <source>
        <dbReference type="Proteomes" id="UP000001357"/>
    </source>
</evidence>
<protein>
    <recommendedName>
        <fullName evidence="2">C-type lectin domain-containing protein</fullName>
    </recommendedName>
</protein>
<feature type="domain" description="C-type lectin" evidence="2">
    <location>
        <begin position="29"/>
        <end position="150"/>
    </location>
</feature>
<dbReference type="SMART" id="SM00034">
    <property type="entry name" value="CLECT"/>
    <property type="match status" value="1"/>
</dbReference>